<comment type="caution">
    <text evidence="2">The sequence shown here is derived from an EMBL/GenBank/DDBJ whole genome shotgun (WGS) entry which is preliminary data.</text>
</comment>
<accession>A0ABR1YBY7</accession>
<sequence>MAQSQAASNSENGGPLTQAKTSFSAWLLMSESTDFLCADQPRIPHRREPDKIRAPYISVHTEKWWAIRRYKQDHRNHIGRIMETELGVQLLGDARCDFCKQKDRECWAYSALGRMQIANASEACAHCRAKTHKCSLLKREKEIRRKKRRGTGPQERTLKRLAPAPAPRPPDPVKSPAQNPSRQREVEFIDLGSDSESDGNTESQVNRWQTSGRQDDDGGAAS</sequence>
<protein>
    <submittedName>
        <fullName evidence="2">Uncharacterized protein</fullName>
    </submittedName>
</protein>
<reference evidence="2 3" key="1">
    <citation type="submission" date="2024-04" db="EMBL/GenBank/DDBJ databases">
        <title>Phyllosticta paracitricarpa is synonymous to the EU quarantine fungus P. citricarpa based on phylogenomic analyses.</title>
        <authorList>
            <consortium name="Lawrence Berkeley National Laboratory"/>
            <person name="Van Ingen-Buijs V.A."/>
            <person name="Van Westerhoven A.C."/>
            <person name="Haridas S."/>
            <person name="Skiadas P."/>
            <person name="Martin F."/>
            <person name="Groenewald J.Z."/>
            <person name="Crous P.W."/>
            <person name="Seidl M.F."/>
        </authorList>
    </citation>
    <scope>NUCLEOTIDE SEQUENCE [LARGE SCALE GENOMIC DNA]</scope>
    <source>
        <strain evidence="2 3">CBS 123374</strain>
    </source>
</reference>
<gene>
    <name evidence="2" type="ORF">HDK90DRAFT_543792</name>
</gene>
<proteinExistence type="predicted"/>
<dbReference type="Proteomes" id="UP001492380">
    <property type="component" value="Unassembled WGS sequence"/>
</dbReference>
<evidence type="ECO:0000256" key="1">
    <source>
        <dbReference type="SAM" id="MobiDB-lite"/>
    </source>
</evidence>
<organism evidence="2 3">
    <name type="scientific">Phyllosticta capitalensis</name>
    <dbReference type="NCBI Taxonomy" id="121624"/>
    <lineage>
        <taxon>Eukaryota</taxon>
        <taxon>Fungi</taxon>
        <taxon>Dikarya</taxon>
        <taxon>Ascomycota</taxon>
        <taxon>Pezizomycotina</taxon>
        <taxon>Dothideomycetes</taxon>
        <taxon>Dothideomycetes incertae sedis</taxon>
        <taxon>Botryosphaeriales</taxon>
        <taxon>Phyllostictaceae</taxon>
        <taxon>Phyllosticta</taxon>
    </lineage>
</organism>
<feature type="compositionally biased region" description="Pro residues" evidence="1">
    <location>
        <begin position="164"/>
        <end position="173"/>
    </location>
</feature>
<dbReference type="EMBL" id="JBBWRZ010000012">
    <property type="protein sequence ID" value="KAK8224950.1"/>
    <property type="molecule type" value="Genomic_DNA"/>
</dbReference>
<evidence type="ECO:0000313" key="3">
    <source>
        <dbReference type="Proteomes" id="UP001492380"/>
    </source>
</evidence>
<evidence type="ECO:0000313" key="2">
    <source>
        <dbReference type="EMBL" id="KAK8224950.1"/>
    </source>
</evidence>
<feature type="region of interest" description="Disordered" evidence="1">
    <location>
        <begin position="139"/>
        <end position="222"/>
    </location>
</feature>
<keyword evidence="3" id="KW-1185">Reference proteome</keyword>
<feature type="compositionally biased region" description="Polar residues" evidence="1">
    <location>
        <begin position="200"/>
        <end position="212"/>
    </location>
</feature>
<name>A0ABR1YBY7_9PEZI</name>